<gene>
    <name evidence="8" type="primary">rps8</name>
    <name evidence="10" type="ORF">PAP_01790</name>
</gene>
<dbReference type="InterPro" id="IPR047863">
    <property type="entry name" value="Ribosomal_uS8_CS"/>
</dbReference>
<keyword evidence="6 8" id="KW-0689">Ribosomal protein</keyword>
<dbReference type="GO" id="GO:0019843">
    <property type="term" value="F:rRNA binding"/>
    <property type="evidence" value="ECO:0007669"/>
    <property type="project" value="UniProtKB-UniRule"/>
</dbReference>
<comment type="function">
    <text evidence="1 8">One of the primary rRNA binding proteins, it binds directly to 16S rRNA central domain where it helps coordinate assembly of the platform of the 30S subunit.</text>
</comment>
<dbReference type="NCBIfam" id="NF003115">
    <property type="entry name" value="PRK04034.1"/>
    <property type="match status" value="1"/>
</dbReference>
<evidence type="ECO:0000256" key="2">
    <source>
        <dbReference type="ARBA" id="ARBA00006471"/>
    </source>
</evidence>
<keyword evidence="4 8" id="KW-0699">rRNA-binding</keyword>
<dbReference type="eggNOG" id="arCOG04091">
    <property type="taxonomic scope" value="Archaea"/>
</dbReference>
<protein>
    <recommendedName>
        <fullName evidence="8">Small ribosomal subunit protein uS8</fullName>
    </recommendedName>
</protein>
<evidence type="ECO:0000256" key="4">
    <source>
        <dbReference type="ARBA" id="ARBA00022730"/>
    </source>
</evidence>
<dbReference type="InterPro" id="IPR000630">
    <property type="entry name" value="Ribosomal_uS8"/>
</dbReference>
<evidence type="ECO:0000256" key="3">
    <source>
        <dbReference type="ARBA" id="ARBA00011458"/>
    </source>
</evidence>
<dbReference type="AlphaFoldDB" id="A0A075LS70"/>
<organism evidence="10 11">
    <name type="scientific">Palaeococcus pacificus DY20341</name>
    <dbReference type="NCBI Taxonomy" id="1343739"/>
    <lineage>
        <taxon>Archaea</taxon>
        <taxon>Methanobacteriati</taxon>
        <taxon>Methanobacteriota</taxon>
        <taxon>Thermococci</taxon>
        <taxon>Thermococcales</taxon>
        <taxon>Thermococcaceae</taxon>
        <taxon>Palaeococcus</taxon>
    </lineage>
</organism>
<sequence>MTLLDPLANALSHMTNSEKVGKGEVYIKPASKLIGEVLRVMQQNGYIGEFEFIDDGRAGIYRVQLKGKINKTGAIKPRFPVKAKEYEKWEKRFLPAFDFGILIVSTSQGIMTHKEAREKGIGGRLIAYVY</sequence>
<dbReference type="GO" id="GO:0006412">
    <property type="term" value="P:translation"/>
    <property type="evidence" value="ECO:0007669"/>
    <property type="project" value="UniProtKB-UniRule"/>
</dbReference>
<dbReference type="EMBL" id="CP006019">
    <property type="protein sequence ID" value="AIF68797.1"/>
    <property type="molecule type" value="Genomic_DNA"/>
</dbReference>
<keyword evidence="11" id="KW-1185">Reference proteome</keyword>
<evidence type="ECO:0000313" key="11">
    <source>
        <dbReference type="Proteomes" id="UP000027981"/>
    </source>
</evidence>
<dbReference type="GO" id="GO:0005840">
    <property type="term" value="C:ribosome"/>
    <property type="evidence" value="ECO:0007669"/>
    <property type="project" value="UniProtKB-KW"/>
</dbReference>
<dbReference type="Proteomes" id="UP000027981">
    <property type="component" value="Chromosome"/>
</dbReference>
<dbReference type="Pfam" id="PF00410">
    <property type="entry name" value="Ribosomal_S8"/>
    <property type="match status" value="1"/>
</dbReference>
<dbReference type="RefSeq" id="WP_048164355.1">
    <property type="nucleotide sequence ID" value="NZ_CP006019.1"/>
</dbReference>
<dbReference type="Gene3D" id="3.30.1370.30">
    <property type="match status" value="1"/>
</dbReference>
<dbReference type="PANTHER" id="PTHR11758">
    <property type="entry name" value="40S RIBOSOMAL PROTEIN S15A"/>
    <property type="match status" value="1"/>
</dbReference>
<evidence type="ECO:0000256" key="6">
    <source>
        <dbReference type="ARBA" id="ARBA00022980"/>
    </source>
</evidence>
<proteinExistence type="inferred from homology"/>
<dbReference type="STRING" id="1343739.PAP_01790"/>
<comment type="similarity">
    <text evidence="2 8 9">Belongs to the universal ribosomal protein uS8 family.</text>
</comment>
<dbReference type="HOGENOM" id="CLU_098428_1_1_2"/>
<reference evidence="10 11" key="2">
    <citation type="journal article" date="2015" name="Genome Announc.">
        <title>Complete Genome Sequence of Hyperthermophilic Piezophilic Archaeon Palaeococcus pacificus DY20341T, Isolated from Deep-Sea Hydrothermal Sediments.</title>
        <authorList>
            <person name="Zeng X."/>
            <person name="Jebbar M."/>
            <person name="Shao Z."/>
        </authorList>
    </citation>
    <scope>NUCLEOTIDE SEQUENCE [LARGE SCALE GENOMIC DNA]</scope>
    <source>
        <strain evidence="10 11">DY20341</strain>
    </source>
</reference>
<dbReference type="KEGG" id="ppac:PAP_01790"/>
<evidence type="ECO:0000313" key="10">
    <source>
        <dbReference type="EMBL" id="AIF68797.1"/>
    </source>
</evidence>
<reference evidence="11" key="1">
    <citation type="submission" date="2013-06" db="EMBL/GenBank/DDBJ databases">
        <title>Complete Genome Sequence of Hyperthermophilic Palaeococcus pacificus DY20341T, Isolated from a Deep-Sea Hydrothermal Sediments.</title>
        <authorList>
            <person name="Zeng X."/>
            <person name="Shao Z."/>
        </authorList>
    </citation>
    <scope>NUCLEOTIDE SEQUENCE [LARGE SCALE GENOMIC DNA]</scope>
    <source>
        <strain evidence="11">DY20341</strain>
    </source>
</reference>
<evidence type="ECO:0000256" key="7">
    <source>
        <dbReference type="ARBA" id="ARBA00023274"/>
    </source>
</evidence>
<dbReference type="OrthoDB" id="5670at2157"/>
<accession>A0A075LS70</accession>
<evidence type="ECO:0000256" key="9">
    <source>
        <dbReference type="RuleBase" id="RU003660"/>
    </source>
</evidence>
<dbReference type="Gene3D" id="3.30.1490.10">
    <property type="match status" value="1"/>
</dbReference>
<dbReference type="GeneID" id="24841491"/>
<dbReference type="FunFam" id="3.30.1370.30:FF:000001">
    <property type="entry name" value="40S ribosomal protein S15a"/>
    <property type="match status" value="1"/>
</dbReference>
<dbReference type="GO" id="GO:1990904">
    <property type="term" value="C:ribonucleoprotein complex"/>
    <property type="evidence" value="ECO:0007669"/>
    <property type="project" value="UniProtKB-KW"/>
</dbReference>
<evidence type="ECO:0000256" key="5">
    <source>
        <dbReference type="ARBA" id="ARBA00022884"/>
    </source>
</evidence>
<keyword evidence="7 8" id="KW-0687">Ribonucleoprotein</keyword>
<dbReference type="GO" id="GO:0003735">
    <property type="term" value="F:structural constituent of ribosome"/>
    <property type="evidence" value="ECO:0007669"/>
    <property type="project" value="InterPro"/>
</dbReference>
<dbReference type="InterPro" id="IPR035987">
    <property type="entry name" value="Ribosomal_uS8_sf"/>
</dbReference>
<evidence type="ECO:0000256" key="1">
    <source>
        <dbReference type="ARBA" id="ARBA00002569"/>
    </source>
</evidence>
<name>A0A075LS70_9EURY</name>
<keyword evidence="5 8" id="KW-0694">RNA-binding</keyword>
<dbReference type="FunFam" id="3.30.1490.10:FF:000002">
    <property type="entry name" value="40S ribosomal protein S15a"/>
    <property type="match status" value="1"/>
</dbReference>
<comment type="subunit">
    <text evidence="3 8">Part of the 30S ribosomal subunit.</text>
</comment>
<dbReference type="SUPFAM" id="SSF56047">
    <property type="entry name" value="Ribosomal protein S8"/>
    <property type="match status" value="1"/>
</dbReference>
<dbReference type="PROSITE" id="PS00053">
    <property type="entry name" value="RIBOSOMAL_S8"/>
    <property type="match status" value="1"/>
</dbReference>
<evidence type="ECO:0000256" key="8">
    <source>
        <dbReference type="HAMAP-Rule" id="MF_01302"/>
    </source>
</evidence>
<dbReference type="HAMAP" id="MF_01302_A">
    <property type="entry name" value="Ribosomal_uS8_A"/>
    <property type="match status" value="1"/>
</dbReference>